<proteinExistence type="predicted"/>
<dbReference type="Proteomes" id="UP000281553">
    <property type="component" value="Unassembled WGS sequence"/>
</dbReference>
<dbReference type="AlphaFoldDB" id="A0A3P7N6L0"/>
<keyword evidence="2" id="KW-1185">Reference proteome</keyword>
<evidence type="ECO:0000313" key="1">
    <source>
        <dbReference type="EMBL" id="VDN38154.1"/>
    </source>
</evidence>
<gene>
    <name evidence="1" type="ORF">DILT_LOCUS17536</name>
</gene>
<sequence>MPESSTAPSTILKTVTRARTVARRTTRRQGRPATDVDRTVTRTTRATNARDSVVFSSRGTPIKNPFGVISANRLNELASEEVRHIRAFMSALSSKLPSIPN</sequence>
<protein>
    <submittedName>
        <fullName evidence="1">Uncharacterized protein</fullName>
    </submittedName>
</protein>
<dbReference type="EMBL" id="UYRU01092539">
    <property type="protein sequence ID" value="VDN38154.1"/>
    <property type="molecule type" value="Genomic_DNA"/>
</dbReference>
<reference evidence="1 2" key="1">
    <citation type="submission" date="2018-11" db="EMBL/GenBank/DDBJ databases">
        <authorList>
            <consortium name="Pathogen Informatics"/>
        </authorList>
    </citation>
    <scope>NUCLEOTIDE SEQUENCE [LARGE SCALE GENOMIC DNA]</scope>
</reference>
<evidence type="ECO:0000313" key="2">
    <source>
        <dbReference type="Proteomes" id="UP000281553"/>
    </source>
</evidence>
<accession>A0A3P7N6L0</accession>
<dbReference type="OrthoDB" id="6269748at2759"/>
<name>A0A3P7N6L0_DIBLA</name>
<organism evidence="1 2">
    <name type="scientific">Dibothriocephalus latus</name>
    <name type="common">Fish tapeworm</name>
    <name type="synonym">Diphyllobothrium latum</name>
    <dbReference type="NCBI Taxonomy" id="60516"/>
    <lineage>
        <taxon>Eukaryota</taxon>
        <taxon>Metazoa</taxon>
        <taxon>Spiralia</taxon>
        <taxon>Lophotrochozoa</taxon>
        <taxon>Platyhelminthes</taxon>
        <taxon>Cestoda</taxon>
        <taxon>Eucestoda</taxon>
        <taxon>Diphyllobothriidea</taxon>
        <taxon>Diphyllobothriidae</taxon>
        <taxon>Dibothriocephalus</taxon>
    </lineage>
</organism>